<dbReference type="AlphaFoldDB" id="A0A1G4JQJ3"/>
<evidence type="ECO:0000313" key="2">
    <source>
        <dbReference type="Proteomes" id="UP000191024"/>
    </source>
</evidence>
<sequence>MILRGRPCHLQFGRTICQGVQQILPSVLSRTITTWKNGNAIAVLAQTKDHLKLERYNELKRLKNSLIRKYETKYLSLINQIRKVHDLDENLVSMIFYRHSGKQQFAAFSKYVVFIVHSNLATDEKKKALYGAIRLQHALYPKVAGEKGILIPEKVHDWFWLNLPRTQSFAHYYFLIQNNVLLSSAAVQRFSSRLLKGSEMEQQLATFQIFLQRPEHCSMFDEKFVLLNNFTHCCRLTQVLIRQKDFRHVESFFKALLVQLSTLGTTYECRNYGERSSMLLKFVNTILLYLRASGNTELFLQTFTTVFDLISMQKLDASFLHKPLIIAVVYLRGIRQYGQALKLISYAQDLPTKSGFLFKQMLIGELLTTFRRLGDFPMILKYVPAAFSHPKTAILLNKLGLRGLADGGLAEPVPESQLHQELASTAPMTPVLPKLRKRILPNSVVLTELYRAAMQFTCNVLERERFKGLILKLYDNYKKTLLSDKQLFFFHDYGVINVLLHTLRFQLKEHRMAFVMLKDFMELPIKTYGSPSHTFGLVLYNNYALSQSEVSSLLVLMDKKNASVDFKIIVSMILRHLRWEQEDEAHSWFKKLTHARFPLEHKALIQQAVMRNWKLPSHVDTSFLQESSPEPAPDCSTDDLDELLKEETFQDESELQTQFANDLVHQMEAFRITTASEASVTLSR</sequence>
<gene>
    <name evidence="1" type="ORF">LAMI_0E13124G</name>
</gene>
<dbReference type="OrthoDB" id="4064138at2759"/>
<dbReference type="EMBL" id="LT598465">
    <property type="protein sequence ID" value="SCU93074.1"/>
    <property type="molecule type" value="Genomic_DNA"/>
</dbReference>
<name>A0A1G4JQJ3_9SACH</name>
<accession>A0A1G4JQJ3</accession>
<reference evidence="1 2" key="1">
    <citation type="submission" date="2016-03" db="EMBL/GenBank/DDBJ databases">
        <authorList>
            <person name="Devillers H."/>
        </authorList>
    </citation>
    <scope>NUCLEOTIDE SEQUENCE [LARGE SCALE GENOMIC DNA]</scope>
    <source>
        <strain evidence="1">CBS 11717</strain>
    </source>
</reference>
<evidence type="ECO:0000313" key="1">
    <source>
        <dbReference type="EMBL" id="SCU93074.1"/>
    </source>
</evidence>
<organism evidence="1 2">
    <name type="scientific">Lachancea mirantina</name>
    <dbReference type="NCBI Taxonomy" id="1230905"/>
    <lineage>
        <taxon>Eukaryota</taxon>
        <taxon>Fungi</taxon>
        <taxon>Dikarya</taxon>
        <taxon>Ascomycota</taxon>
        <taxon>Saccharomycotina</taxon>
        <taxon>Saccharomycetes</taxon>
        <taxon>Saccharomycetales</taxon>
        <taxon>Saccharomycetaceae</taxon>
        <taxon>Lachancea</taxon>
    </lineage>
</organism>
<protein>
    <submittedName>
        <fullName evidence="1">LAMI_0E13124g1_1</fullName>
    </submittedName>
</protein>
<keyword evidence="2" id="KW-1185">Reference proteome</keyword>
<proteinExistence type="predicted"/>
<dbReference type="Proteomes" id="UP000191024">
    <property type="component" value="Chromosome E"/>
</dbReference>